<feature type="compositionally biased region" description="Low complexity" evidence="1">
    <location>
        <begin position="54"/>
        <end position="78"/>
    </location>
</feature>
<reference evidence="2 3" key="1">
    <citation type="submission" date="2017-12" db="EMBL/GenBank/DDBJ databases">
        <title>Genome sequence of the active heterotrophic nitrifier-denitrifier, Cupriavidus pauculus UM1.</title>
        <authorList>
            <person name="Putonti C."/>
            <person name="Castignetti D."/>
        </authorList>
    </citation>
    <scope>NUCLEOTIDE SEQUENCE [LARGE SCALE GENOMIC DNA]</scope>
    <source>
        <strain evidence="2 3">UM1</strain>
    </source>
</reference>
<dbReference type="EMBL" id="PJRP01000010">
    <property type="protein sequence ID" value="PLP98743.1"/>
    <property type="molecule type" value="Genomic_DNA"/>
</dbReference>
<feature type="region of interest" description="Disordered" evidence="1">
    <location>
        <begin position="40"/>
        <end position="89"/>
    </location>
</feature>
<accession>A0A2N5C949</accession>
<sequence>MTTKTYTKRENAKRAAIAAGVPAEVVQITVHKNGDEVRFGWKTKEAPVNGPHKGAQGATSTPAATATRSRPVAAPAAAQREERNGVKRPRAGGLCAQVWDWLDAHPTATVKEVKAAAPAQGWNENNVSCEFYAWRKFSAPVKGVAA</sequence>
<gene>
    <name evidence="2" type="ORF">CYJ10_20835</name>
</gene>
<dbReference type="AlphaFoldDB" id="A0A2N5C949"/>
<proteinExistence type="predicted"/>
<evidence type="ECO:0000313" key="2">
    <source>
        <dbReference type="EMBL" id="PLP98743.1"/>
    </source>
</evidence>
<protein>
    <submittedName>
        <fullName evidence="2">Uncharacterized protein</fullName>
    </submittedName>
</protein>
<evidence type="ECO:0000256" key="1">
    <source>
        <dbReference type="SAM" id="MobiDB-lite"/>
    </source>
</evidence>
<organism evidence="2 3">
    <name type="scientific">Cupriavidus pauculus</name>
    <dbReference type="NCBI Taxonomy" id="82633"/>
    <lineage>
        <taxon>Bacteria</taxon>
        <taxon>Pseudomonadati</taxon>
        <taxon>Pseudomonadota</taxon>
        <taxon>Betaproteobacteria</taxon>
        <taxon>Burkholderiales</taxon>
        <taxon>Burkholderiaceae</taxon>
        <taxon>Cupriavidus</taxon>
    </lineage>
</organism>
<name>A0A2N5C949_9BURK</name>
<comment type="caution">
    <text evidence="2">The sequence shown here is derived from an EMBL/GenBank/DDBJ whole genome shotgun (WGS) entry which is preliminary data.</text>
</comment>
<dbReference type="OrthoDB" id="8480610at2"/>
<dbReference type="RefSeq" id="WP_101683420.1">
    <property type="nucleotide sequence ID" value="NZ_PJRP01000010.1"/>
</dbReference>
<evidence type="ECO:0000313" key="3">
    <source>
        <dbReference type="Proteomes" id="UP000234341"/>
    </source>
</evidence>
<dbReference type="Proteomes" id="UP000234341">
    <property type="component" value="Unassembled WGS sequence"/>
</dbReference>